<comment type="subcellular location">
    <subcellularLocation>
        <location evidence="9">Cytoplasm</location>
    </subcellularLocation>
</comment>
<dbReference type="InterPro" id="IPR036388">
    <property type="entry name" value="WH-like_DNA-bd_sf"/>
</dbReference>
<dbReference type="STRING" id="546269.HMPREF0389_01246"/>
<dbReference type="InterPro" id="IPR023546">
    <property type="entry name" value="MGMT"/>
</dbReference>
<keyword evidence="13" id="KW-1185">Reference proteome</keyword>
<name>D6GT09_FILAD</name>
<comment type="catalytic activity">
    <reaction evidence="8 9">
        <text>a 6-O-methyl-2'-deoxyguanosine in DNA + L-cysteinyl-[protein] = S-methyl-L-cysteinyl-[protein] + a 2'-deoxyguanosine in DNA</text>
        <dbReference type="Rhea" id="RHEA:24000"/>
        <dbReference type="Rhea" id="RHEA-COMP:10131"/>
        <dbReference type="Rhea" id="RHEA-COMP:10132"/>
        <dbReference type="Rhea" id="RHEA-COMP:11367"/>
        <dbReference type="Rhea" id="RHEA-COMP:11368"/>
        <dbReference type="ChEBI" id="CHEBI:29950"/>
        <dbReference type="ChEBI" id="CHEBI:82612"/>
        <dbReference type="ChEBI" id="CHEBI:85445"/>
        <dbReference type="ChEBI" id="CHEBI:85448"/>
        <dbReference type="EC" id="2.1.1.63"/>
    </reaction>
</comment>
<comment type="function">
    <text evidence="9">Involved in the cellular defense against the biological effects of O6-methylguanine (O6-MeG) and O4-methylthymine (O4-MeT) in DNA. Repairs the methylated nucleobase in DNA by stoichiometrically transferring the methyl group to a cysteine residue in the enzyme. This is a suicide reaction: the enzyme is irreversibly inactivated.</text>
</comment>
<evidence type="ECO:0000256" key="9">
    <source>
        <dbReference type="HAMAP-Rule" id="MF_00772"/>
    </source>
</evidence>
<dbReference type="eggNOG" id="COG0350">
    <property type="taxonomic scope" value="Bacteria"/>
</dbReference>
<protein>
    <recommendedName>
        <fullName evidence="9">Methylated-DNA--protein-cysteine methyltransferase</fullName>
        <ecNumber evidence="9">2.1.1.63</ecNumber>
    </recommendedName>
    <alternativeName>
        <fullName evidence="9">6-O-methylguanine-DNA methyltransferase</fullName>
        <shortName evidence="9">MGMT</shortName>
    </alternativeName>
    <alternativeName>
        <fullName evidence="9">O-6-methylguanine-DNA-alkyltransferase</fullName>
    </alternativeName>
</protein>
<dbReference type="NCBIfam" id="TIGR00589">
    <property type="entry name" value="ogt"/>
    <property type="match status" value="1"/>
</dbReference>
<feature type="domain" description="Methylated-DNA-[protein]-cysteine S-methyltransferase DNA binding" evidence="10">
    <location>
        <begin position="79"/>
        <end position="158"/>
    </location>
</feature>
<evidence type="ECO:0000259" key="11">
    <source>
        <dbReference type="Pfam" id="PF02870"/>
    </source>
</evidence>
<dbReference type="SUPFAM" id="SSF53155">
    <property type="entry name" value="Methylated DNA-protein cysteine methyltransferase domain"/>
    <property type="match status" value="1"/>
</dbReference>
<evidence type="ECO:0000313" key="13">
    <source>
        <dbReference type="Proteomes" id="UP000007468"/>
    </source>
</evidence>
<evidence type="ECO:0000256" key="6">
    <source>
        <dbReference type="ARBA" id="ARBA00022763"/>
    </source>
</evidence>
<keyword evidence="4 9" id="KW-0489">Methyltransferase</keyword>
<dbReference type="OrthoDB" id="9802228at2"/>
<dbReference type="CDD" id="cd06445">
    <property type="entry name" value="ATase"/>
    <property type="match status" value="1"/>
</dbReference>
<evidence type="ECO:0000256" key="8">
    <source>
        <dbReference type="ARBA" id="ARBA00049348"/>
    </source>
</evidence>
<evidence type="ECO:0000313" key="12">
    <source>
        <dbReference type="EMBL" id="EFE27994.1"/>
    </source>
</evidence>
<dbReference type="EMBL" id="CP002390">
    <property type="protein sequence ID" value="EFE27994.1"/>
    <property type="molecule type" value="Genomic_DNA"/>
</dbReference>
<dbReference type="Gene3D" id="3.30.160.70">
    <property type="entry name" value="Methylated DNA-protein cysteine methyltransferase domain"/>
    <property type="match status" value="1"/>
</dbReference>
<dbReference type="PROSITE" id="PS00374">
    <property type="entry name" value="MGMT"/>
    <property type="match status" value="1"/>
</dbReference>
<evidence type="ECO:0000256" key="5">
    <source>
        <dbReference type="ARBA" id="ARBA00022679"/>
    </source>
</evidence>
<dbReference type="Pfam" id="PF01035">
    <property type="entry name" value="DNA_binding_1"/>
    <property type="match status" value="1"/>
</dbReference>
<dbReference type="GO" id="GO:0005737">
    <property type="term" value="C:cytoplasm"/>
    <property type="evidence" value="ECO:0007669"/>
    <property type="project" value="UniProtKB-SubCell"/>
</dbReference>
<organism evidence="12 13">
    <name type="scientific">Filifactor alocis (strain ATCC 35896 / CCUG 47790 / D40 B5)</name>
    <name type="common">Fusobacterium alocis</name>
    <dbReference type="NCBI Taxonomy" id="546269"/>
    <lineage>
        <taxon>Bacteria</taxon>
        <taxon>Bacillati</taxon>
        <taxon>Bacillota</taxon>
        <taxon>Clostridia</taxon>
        <taxon>Peptostreptococcales</taxon>
        <taxon>Filifactoraceae</taxon>
        <taxon>Filifactor</taxon>
    </lineage>
</organism>
<comment type="miscellaneous">
    <text evidence="9">This enzyme catalyzes only one turnover and therefore is not strictly catalytic. According to one definition, an enzyme is a biocatalyst that acts repeatedly and over many reaction cycles.</text>
</comment>
<dbReference type="Gene3D" id="1.10.10.10">
    <property type="entry name" value="Winged helix-like DNA-binding domain superfamily/Winged helix DNA-binding domain"/>
    <property type="match status" value="1"/>
</dbReference>
<evidence type="ECO:0000256" key="4">
    <source>
        <dbReference type="ARBA" id="ARBA00022603"/>
    </source>
</evidence>
<dbReference type="KEGG" id="faa:HMPREF0389_01246"/>
<evidence type="ECO:0000256" key="1">
    <source>
        <dbReference type="ARBA" id="ARBA00001286"/>
    </source>
</evidence>
<dbReference type="RefSeq" id="WP_014263197.1">
    <property type="nucleotide sequence ID" value="NC_016630.1"/>
</dbReference>
<gene>
    <name evidence="12" type="ordered locus">HMPREF0389_01246</name>
</gene>
<accession>D6GT09</accession>
<feature type="domain" description="Methylguanine DNA methyltransferase ribonuclease-like" evidence="11">
    <location>
        <begin position="3"/>
        <end position="74"/>
    </location>
</feature>
<dbReference type="InterPro" id="IPR014048">
    <property type="entry name" value="MethylDNA_cys_MeTrfase_DNA-bd"/>
</dbReference>
<dbReference type="PATRIC" id="fig|546269.5.peg.1762"/>
<evidence type="ECO:0000256" key="2">
    <source>
        <dbReference type="ARBA" id="ARBA00008711"/>
    </source>
</evidence>
<dbReference type="PANTHER" id="PTHR10815">
    <property type="entry name" value="METHYLATED-DNA--PROTEIN-CYSTEINE METHYLTRANSFERASE"/>
    <property type="match status" value="1"/>
</dbReference>
<dbReference type="AlphaFoldDB" id="D6GT09"/>
<proteinExistence type="inferred from homology"/>
<keyword evidence="3 9" id="KW-0963">Cytoplasm</keyword>
<dbReference type="InterPro" id="IPR036217">
    <property type="entry name" value="MethylDNA_cys_MeTrfase_DNAb"/>
</dbReference>
<feature type="active site" description="Nucleophile; methyl group acceptor" evidence="9">
    <location>
        <position position="130"/>
    </location>
</feature>
<dbReference type="GO" id="GO:0032259">
    <property type="term" value="P:methylation"/>
    <property type="evidence" value="ECO:0007669"/>
    <property type="project" value="UniProtKB-KW"/>
</dbReference>
<dbReference type="SUPFAM" id="SSF46767">
    <property type="entry name" value="Methylated DNA-protein cysteine methyltransferase, C-terminal domain"/>
    <property type="match status" value="1"/>
</dbReference>
<evidence type="ECO:0000256" key="7">
    <source>
        <dbReference type="ARBA" id="ARBA00023204"/>
    </source>
</evidence>
<keyword evidence="5 9" id="KW-0808">Transferase</keyword>
<dbReference type="Proteomes" id="UP000007468">
    <property type="component" value="Chromosome"/>
</dbReference>
<dbReference type="InterPro" id="IPR036631">
    <property type="entry name" value="MGMT_N_sf"/>
</dbReference>
<keyword evidence="7 9" id="KW-0234">DNA repair</keyword>
<keyword evidence="6 9" id="KW-0227">DNA damage</keyword>
<dbReference type="GO" id="GO:0003908">
    <property type="term" value="F:methylated-DNA-[protein]-cysteine S-methyltransferase activity"/>
    <property type="evidence" value="ECO:0007669"/>
    <property type="project" value="UniProtKB-UniRule"/>
</dbReference>
<dbReference type="EC" id="2.1.1.63" evidence="9"/>
<dbReference type="FunFam" id="1.10.10.10:FF:000214">
    <property type="entry name" value="Methylated-DNA--protein-cysteine methyltransferase"/>
    <property type="match status" value="1"/>
</dbReference>
<dbReference type="InterPro" id="IPR001497">
    <property type="entry name" value="MethylDNA_cys_MeTrfase_AS"/>
</dbReference>
<reference evidence="13" key="1">
    <citation type="submission" date="2010-12" db="EMBL/GenBank/DDBJ databases">
        <title>The genome sequence of Filifactor alocis strain ATCC 35896.</title>
        <authorList>
            <consortium name="The Broad Institute Genome Sequencing Platform"/>
            <person name="Ward D."/>
            <person name="Earl A."/>
            <person name="Feldgarden M."/>
            <person name="Young S.K."/>
            <person name="Gargeya S."/>
            <person name="Zeng Q."/>
            <person name="Alvarado L."/>
            <person name="Berlin A."/>
            <person name="Bochicchio J."/>
            <person name="Chapman S.B."/>
            <person name="Chen Z."/>
            <person name="Freedman E."/>
            <person name="Gellesch M."/>
            <person name="Goldberg J."/>
            <person name="Griggs A."/>
            <person name="Gujja S."/>
            <person name="Heilman E."/>
            <person name="Heiman D."/>
            <person name="Howarth C."/>
            <person name="Mehta T."/>
            <person name="Neiman D."/>
            <person name="Pearson M."/>
            <person name="Roberts A."/>
            <person name="Saif S."/>
            <person name="Shea T."/>
            <person name="Shenoy N."/>
            <person name="Sisk P."/>
            <person name="Stolte C."/>
            <person name="Sykes S."/>
            <person name="White J."/>
            <person name="Yandava C."/>
            <person name="Izard J."/>
            <person name="Blanton J.M."/>
            <person name="Baranova O.V."/>
            <person name="Tanner A.C."/>
            <person name="Dewhirst F.E."/>
            <person name="Haas B."/>
            <person name="Nusbaum C."/>
            <person name="Birren B."/>
        </authorList>
    </citation>
    <scope>NUCLEOTIDE SEQUENCE [LARGE SCALE GENOMIC DNA]</scope>
    <source>
        <strain evidence="13">ATCC 35896 / D40 B5</strain>
    </source>
</reference>
<evidence type="ECO:0000256" key="3">
    <source>
        <dbReference type="ARBA" id="ARBA00022490"/>
    </source>
</evidence>
<dbReference type="PANTHER" id="PTHR10815:SF5">
    <property type="entry name" value="METHYLATED-DNA--PROTEIN-CYSTEINE METHYLTRANSFERASE"/>
    <property type="match status" value="1"/>
</dbReference>
<evidence type="ECO:0000259" key="10">
    <source>
        <dbReference type="Pfam" id="PF01035"/>
    </source>
</evidence>
<sequence length="164" mass="18719">MKYYQIYTFDIIGTITAIATEDYITHLSFADRSSFFHPSSEKLEQRETALLKQLNRQLWEYVRKERTVFTVPFSAKGTPFQEKVWHQLCQIPYGCTETYKEIAVAIGNQQASRAVGMANNKNPISILIPCHRVIGSNGSPVGYAGGLDKKIQLLYLEGNNYVYR</sequence>
<dbReference type="GO" id="GO:0006307">
    <property type="term" value="P:DNA alkylation repair"/>
    <property type="evidence" value="ECO:0007669"/>
    <property type="project" value="UniProtKB-UniRule"/>
</dbReference>
<dbReference type="Pfam" id="PF02870">
    <property type="entry name" value="Methyltransf_1N"/>
    <property type="match status" value="1"/>
</dbReference>
<dbReference type="HAMAP" id="MF_00772">
    <property type="entry name" value="OGT"/>
    <property type="match status" value="1"/>
</dbReference>
<dbReference type="InterPro" id="IPR008332">
    <property type="entry name" value="MethylG_MeTrfase_N"/>
</dbReference>
<comment type="similarity">
    <text evidence="2 9">Belongs to the MGMT family.</text>
</comment>
<comment type="catalytic activity">
    <reaction evidence="1 9">
        <text>a 4-O-methyl-thymidine in DNA + L-cysteinyl-[protein] = a thymidine in DNA + S-methyl-L-cysteinyl-[protein]</text>
        <dbReference type="Rhea" id="RHEA:53428"/>
        <dbReference type="Rhea" id="RHEA-COMP:10131"/>
        <dbReference type="Rhea" id="RHEA-COMP:10132"/>
        <dbReference type="Rhea" id="RHEA-COMP:13555"/>
        <dbReference type="Rhea" id="RHEA-COMP:13556"/>
        <dbReference type="ChEBI" id="CHEBI:29950"/>
        <dbReference type="ChEBI" id="CHEBI:82612"/>
        <dbReference type="ChEBI" id="CHEBI:137386"/>
        <dbReference type="ChEBI" id="CHEBI:137387"/>
        <dbReference type="EC" id="2.1.1.63"/>
    </reaction>
</comment>